<name>A0ABT7YWP4_9ACTN</name>
<dbReference type="EMBL" id="JAUEMJ010000011">
    <property type="protein sequence ID" value="MDN3243044.1"/>
    <property type="molecule type" value="Genomic_DNA"/>
</dbReference>
<feature type="compositionally biased region" description="Polar residues" evidence="1">
    <location>
        <begin position="194"/>
        <end position="204"/>
    </location>
</feature>
<evidence type="ECO:0000313" key="2">
    <source>
        <dbReference type="EMBL" id="MDN3243044.1"/>
    </source>
</evidence>
<comment type="caution">
    <text evidence="2">The sequence shown here is derived from an EMBL/GenBank/DDBJ whole genome shotgun (WGS) entry which is preliminary data.</text>
</comment>
<sequence length="218" mass="24278">MTSSREQQRARLKGRIDRLAPDRIADIIIEHVLTERGYLDVDGFVYVHEDTVRDELDALHGGLVNRRTITLGIQHLLYWERIAEVTGSRLEDGSTTYPPVDGSPRTALLRCQINRYEDWSADADGGSDGAAFDAGVSGHTRKLRPGQQASDAAMRAHQEAKQAGQVAKNDPLPIGYTFVAEHRRRSRSQMRVPRTSTGVTNVGTDTDEIDDVGYEQYT</sequence>
<gene>
    <name evidence="2" type="ORF">QWI33_25205</name>
</gene>
<evidence type="ECO:0000256" key="1">
    <source>
        <dbReference type="SAM" id="MobiDB-lite"/>
    </source>
</evidence>
<feature type="compositionally biased region" description="Acidic residues" evidence="1">
    <location>
        <begin position="205"/>
        <end position="218"/>
    </location>
</feature>
<proteinExistence type="predicted"/>
<accession>A0ABT7YWP4</accession>
<feature type="region of interest" description="Disordered" evidence="1">
    <location>
        <begin position="140"/>
        <end position="218"/>
    </location>
</feature>
<dbReference type="Proteomes" id="UP001171902">
    <property type="component" value="Unassembled WGS sequence"/>
</dbReference>
<reference evidence="2" key="1">
    <citation type="submission" date="2023-06" db="EMBL/GenBank/DDBJ databases">
        <title>Gycomyces niveus sp.nov., a novel actinomycete isolated from soil in Shouguang.</title>
        <authorList>
            <person name="Yang X."/>
            <person name="Zhao J."/>
        </authorList>
    </citation>
    <scope>NUCLEOTIDE SEQUENCE</scope>
    <source>
        <strain evidence="2">NEAU C2</strain>
    </source>
</reference>
<keyword evidence="3" id="KW-1185">Reference proteome</keyword>
<protein>
    <submittedName>
        <fullName evidence="2">Uncharacterized protein</fullName>
    </submittedName>
</protein>
<organism evidence="2 3">
    <name type="scientific">Glycomyces tritici</name>
    <dbReference type="NCBI Taxonomy" id="2665176"/>
    <lineage>
        <taxon>Bacteria</taxon>
        <taxon>Bacillati</taxon>
        <taxon>Actinomycetota</taxon>
        <taxon>Actinomycetes</taxon>
        <taxon>Glycomycetales</taxon>
        <taxon>Glycomycetaceae</taxon>
        <taxon>Glycomyces</taxon>
    </lineage>
</organism>
<dbReference type="RefSeq" id="WP_289959604.1">
    <property type="nucleotide sequence ID" value="NZ_JAUEMJ010000011.1"/>
</dbReference>
<evidence type="ECO:0000313" key="3">
    <source>
        <dbReference type="Proteomes" id="UP001171902"/>
    </source>
</evidence>